<gene>
    <name evidence="2" type="ORF">IAB73_05965</name>
</gene>
<comment type="caution">
    <text evidence="2">The sequence shown here is derived from an EMBL/GenBank/DDBJ whole genome shotgun (WGS) entry which is preliminary data.</text>
</comment>
<evidence type="ECO:0000256" key="1">
    <source>
        <dbReference type="SAM" id="MobiDB-lite"/>
    </source>
</evidence>
<dbReference type="Proteomes" id="UP000886887">
    <property type="component" value="Unassembled WGS sequence"/>
</dbReference>
<organism evidence="2 3">
    <name type="scientific">Candidatus Onthenecus intestinigallinarum</name>
    <dbReference type="NCBI Taxonomy" id="2840875"/>
    <lineage>
        <taxon>Bacteria</taxon>
        <taxon>Bacillati</taxon>
        <taxon>Bacillota</taxon>
        <taxon>Clostridia</taxon>
        <taxon>Eubacteriales</taxon>
        <taxon>Candidatus Onthenecus</taxon>
    </lineage>
</organism>
<evidence type="ECO:0000313" key="3">
    <source>
        <dbReference type="Proteomes" id="UP000886887"/>
    </source>
</evidence>
<protein>
    <submittedName>
        <fullName evidence="2">Uncharacterized protein</fullName>
    </submittedName>
</protein>
<feature type="compositionally biased region" description="Polar residues" evidence="1">
    <location>
        <begin position="101"/>
        <end position="112"/>
    </location>
</feature>
<reference evidence="2" key="2">
    <citation type="journal article" date="2021" name="PeerJ">
        <title>Extensive microbial diversity within the chicken gut microbiome revealed by metagenomics and culture.</title>
        <authorList>
            <person name="Gilroy R."/>
            <person name="Ravi A."/>
            <person name="Getino M."/>
            <person name="Pursley I."/>
            <person name="Horton D.L."/>
            <person name="Alikhan N.F."/>
            <person name="Baker D."/>
            <person name="Gharbi K."/>
            <person name="Hall N."/>
            <person name="Watson M."/>
            <person name="Adriaenssens E.M."/>
            <person name="Foster-Nyarko E."/>
            <person name="Jarju S."/>
            <person name="Secka A."/>
            <person name="Antonio M."/>
            <person name="Oren A."/>
            <person name="Chaudhuri R.R."/>
            <person name="La Ragione R."/>
            <person name="Hildebrand F."/>
            <person name="Pallen M.J."/>
        </authorList>
    </citation>
    <scope>NUCLEOTIDE SEQUENCE</scope>
    <source>
        <strain evidence="2">ChiSxjej2B14-6234</strain>
    </source>
</reference>
<reference evidence="2" key="1">
    <citation type="submission" date="2020-10" db="EMBL/GenBank/DDBJ databases">
        <authorList>
            <person name="Gilroy R."/>
        </authorList>
    </citation>
    <scope>NUCLEOTIDE SEQUENCE</scope>
    <source>
        <strain evidence="2">ChiSxjej2B14-6234</strain>
    </source>
</reference>
<dbReference type="AlphaFoldDB" id="A0A9D1CQC3"/>
<feature type="region of interest" description="Disordered" evidence="1">
    <location>
        <begin position="78"/>
        <end position="112"/>
    </location>
</feature>
<sequence length="241" mass="24677">MDVTGAARQIDAQVTARPQAVSEVDTHTEQWVLASARLAREAAAQVSGMKARAVTLEPGAQATAQVAAGADGLMLTIGVPTGRDGQDGTPGQDGLDAPQIDDTQASADNPWSGQKVQEELDALTAADVGARPDTWMPTAQEVGALAASGSGALVQTGRVELSVAADGWTQNAQGWYEKTVACAGTVADSQTQRVDAAVQGAQIGNVLLAGLRVDADDTLTMVCLAKPSEAFTLLVLLSEVV</sequence>
<name>A0A9D1CQC3_9FIRM</name>
<accession>A0A9D1CQC3</accession>
<dbReference type="EMBL" id="DVFJ01000017">
    <property type="protein sequence ID" value="HIQ71736.1"/>
    <property type="molecule type" value="Genomic_DNA"/>
</dbReference>
<evidence type="ECO:0000313" key="2">
    <source>
        <dbReference type="EMBL" id="HIQ71736.1"/>
    </source>
</evidence>
<proteinExistence type="predicted"/>